<name>A0A4Q8LDB3_9GAMM</name>
<reference evidence="3 4" key="1">
    <citation type="submission" date="2019-02" db="EMBL/GenBank/DDBJ databases">
        <title>WGS of Pseudoxanthomonas species novum from clinical isolates.</title>
        <authorList>
            <person name="Bernier A.-M."/>
            <person name="Bernard K."/>
            <person name="Vachon A."/>
        </authorList>
    </citation>
    <scope>NUCLEOTIDE SEQUENCE [LARGE SCALE GENOMIC DNA]</scope>
    <source>
        <strain evidence="3 4">NML171200</strain>
    </source>
</reference>
<evidence type="ECO:0000313" key="4">
    <source>
        <dbReference type="Proteomes" id="UP000292627"/>
    </source>
</evidence>
<keyword evidence="1" id="KW-0479">Metal-binding</keyword>
<gene>
    <name evidence="3" type="ORF">EA660_05440</name>
</gene>
<dbReference type="EMBL" id="SHMC01000002">
    <property type="protein sequence ID" value="TAA26666.1"/>
    <property type="molecule type" value="Genomic_DNA"/>
</dbReference>
<dbReference type="OrthoDB" id="9784009at2"/>
<dbReference type="InterPro" id="IPR051682">
    <property type="entry name" value="Mito_Persulfide_Diox"/>
</dbReference>
<dbReference type="GO" id="GO:0006749">
    <property type="term" value="P:glutathione metabolic process"/>
    <property type="evidence" value="ECO:0007669"/>
    <property type="project" value="InterPro"/>
</dbReference>
<evidence type="ECO:0000256" key="1">
    <source>
        <dbReference type="ARBA" id="ARBA00022723"/>
    </source>
</evidence>
<protein>
    <submittedName>
        <fullName evidence="3">MBL fold metallo-hydrolase</fullName>
    </submittedName>
</protein>
<accession>A0A4Q8LDB3</accession>
<dbReference type="SMART" id="SM00849">
    <property type="entry name" value="Lactamase_B"/>
    <property type="match status" value="1"/>
</dbReference>
<keyword evidence="3" id="KW-0378">Hydrolase</keyword>
<dbReference type="Proteomes" id="UP000292627">
    <property type="component" value="Unassembled WGS sequence"/>
</dbReference>
<proteinExistence type="predicted"/>
<dbReference type="SUPFAM" id="SSF56281">
    <property type="entry name" value="Metallo-hydrolase/oxidoreductase"/>
    <property type="match status" value="1"/>
</dbReference>
<dbReference type="GO" id="GO:0016787">
    <property type="term" value="F:hydrolase activity"/>
    <property type="evidence" value="ECO:0007669"/>
    <property type="project" value="UniProtKB-KW"/>
</dbReference>
<dbReference type="CDD" id="cd07724">
    <property type="entry name" value="POD-like_MBL-fold"/>
    <property type="match status" value="1"/>
</dbReference>
<dbReference type="RefSeq" id="WP_130550540.1">
    <property type="nucleotide sequence ID" value="NZ_SHMC01000002.1"/>
</dbReference>
<dbReference type="GO" id="GO:0050313">
    <property type="term" value="F:sulfur dioxygenase activity"/>
    <property type="evidence" value="ECO:0007669"/>
    <property type="project" value="InterPro"/>
</dbReference>
<evidence type="ECO:0000259" key="2">
    <source>
        <dbReference type="SMART" id="SM00849"/>
    </source>
</evidence>
<comment type="caution">
    <text evidence="3">The sequence shown here is derived from an EMBL/GenBank/DDBJ whole genome shotgun (WGS) entry which is preliminary data.</text>
</comment>
<dbReference type="InterPro" id="IPR001279">
    <property type="entry name" value="Metallo-B-lactamas"/>
</dbReference>
<sequence length="294" mass="31064">MSPASPSPQVQPFHDPATGTLTYVVRDPHGPAAVVIDPLLDYDANAARTSTASADALLAWVREQGLDVLWILETHAHADHLSAAGYLRDALGAGIAIGRGIVGIQARFKALFGLGDEFVADGRQFDRLLDDGDALQVGALTVRVLATPGHTEDGLSYVIADAAFIGDTLFAPASGTARTDFPGGDAAQLYASIQRLLALPEDTRLFLCHDYPAQGAAPKIEVSVAEQRAHNLHVGQGASEADFVARRRARDAGLPVPRLLLPALQVNIRGGRLPPVEADGVAYLRLPLNRLGAQ</sequence>
<feature type="domain" description="Metallo-beta-lactamase" evidence="2">
    <location>
        <begin position="19"/>
        <end position="209"/>
    </location>
</feature>
<dbReference type="GO" id="GO:0070813">
    <property type="term" value="P:hydrogen sulfide metabolic process"/>
    <property type="evidence" value="ECO:0007669"/>
    <property type="project" value="TreeGrafter"/>
</dbReference>
<dbReference type="InterPro" id="IPR036866">
    <property type="entry name" value="RibonucZ/Hydroxyglut_hydro"/>
</dbReference>
<dbReference type="PANTHER" id="PTHR43084">
    <property type="entry name" value="PERSULFIDE DIOXYGENASE ETHE1"/>
    <property type="match status" value="1"/>
</dbReference>
<dbReference type="InterPro" id="IPR044528">
    <property type="entry name" value="POD-like_MBL-fold"/>
</dbReference>
<evidence type="ECO:0000313" key="3">
    <source>
        <dbReference type="EMBL" id="TAA26666.1"/>
    </source>
</evidence>
<dbReference type="PANTHER" id="PTHR43084:SF1">
    <property type="entry name" value="PERSULFIDE DIOXYGENASE ETHE1, MITOCHONDRIAL"/>
    <property type="match status" value="1"/>
</dbReference>
<dbReference type="Pfam" id="PF00753">
    <property type="entry name" value="Lactamase_B"/>
    <property type="match status" value="1"/>
</dbReference>
<dbReference type="GO" id="GO:0046872">
    <property type="term" value="F:metal ion binding"/>
    <property type="evidence" value="ECO:0007669"/>
    <property type="project" value="UniProtKB-KW"/>
</dbReference>
<organism evidence="3 4">
    <name type="scientific">Pseudoxanthomonas winnipegensis</name>
    <dbReference type="NCBI Taxonomy" id="2480810"/>
    <lineage>
        <taxon>Bacteria</taxon>
        <taxon>Pseudomonadati</taxon>
        <taxon>Pseudomonadota</taxon>
        <taxon>Gammaproteobacteria</taxon>
        <taxon>Lysobacterales</taxon>
        <taxon>Lysobacteraceae</taxon>
        <taxon>Pseudoxanthomonas</taxon>
    </lineage>
</organism>
<dbReference type="Gene3D" id="3.60.15.10">
    <property type="entry name" value="Ribonuclease Z/Hydroxyacylglutathione hydrolase-like"/>
    <property type="match status" value="1"/>
</dbReference>
<dbReference type="AlphaFoldDB" id="A0A4Q8LDB3"/>